<dbReference type="InterPro" id="IPR013320">
    <property type="entry name" value="ConA-like_dom_sf"/>
</dbReference>
<evidence type="ECO:0000313" key="5">
    <source>
        <dbReference type="Proteomes" id="UP000735302"/>
    </source>
</evidence>
<organism evidence="4 5">
    <name type="scientific">Plakobranchus ocellatus</name>
    <dbReference type="NCBI Taxonomy" id="259542"/>
    <lineage>
        <taxon>Eukaryota</taxon>
        <taxon>Metazoa</taxon>
        <taxon>Spiralia</taxon>
        <taxon>Lophotrochozoa</taxon>
        <taxon>Mollusca</taxon>
        <taxon>Gastropoda</taxon>
        <taxon>Heterobranchia</taxon>
        <taxon>Euthyneura</taxon>
        <taxon>Panpulmonata</taxon>
        <taxon>Sacoglossa</taxon>
        <taxon>Placobranchoidea</taxon>
        <taxon>Plakobranchidae</taxon>
        <taxon>Plakobranchus</taxon>
    </lineage>
</organism>
<dbReference type="SUPFAM" id="SSF57603">
    <property type="entry name" value="FnI-like domain"/>
    <property type="match status" value="1"/>
</dbReference>
<keyword evidence="3" id="KW-0472">Membrane</keyword>
<sequence>MAPSDNPVRMVPQQKGWLPYSRRGSGFTCFLVLSFMILFTFDIVFASSTSSAFSSDPASTNLSSSSKSSSSSSTARTTFQARQSDGDKSGSSGDKEGQVELLSDQTASTIELLTPSLLQAAPGVEVYSPRGWQLSSSFPGISMQHDNASRALSLFRGNFVYKFSGLLSGQSQGILLRISRSDHGDYSQTLPRLEISVDLPKREIVLRYLGSRSFQRMALDHALPENRWMDLQISVHGKDVKVTVDCKSTSTYRLRQTIGAFPQNGMISFGTKGEDQQGLQGIVFSGMLFTATHTAPHECDVNPGTAGAVENANIQSDEQYGEQRLVILEQKFVELRLIVEKLQEQNQDLRDRVSHLETCECRPSCSHNGTVFQNGESWNPEPCTLCTCVVSGLPS</sequence>
<keyword evidence="3" id="KW-0812">Transmembrane</keyword>
<comment type="caution">
    <text evidence="4">The sequence shown here is derived from an EMBL/GenBank/DDBJ whole genome shotgun (WGS) entry which is preliminary data.</text>
</comment>
<feature type="transmembrane region" description="Helical" evidence="3">
    <location>
        <begin position="24"/>
        <end position="45"/>
    </location>
</feature>
<dbReference type="AlphaFoldDB" id="A0AAV3YWT9"/>
<dbReference type="SUPFAM" id="SSF49899">
    <property type="entry name" value="Concanavalin A-like lectins/glucanases"/>
    <property type="match status" value="1"/>
</dbReference>
<evidence type="ECO:0000256" key="2">
    <source>
        <dbReference type="SAM" id="MobiDB-lite"/>
    </source>
</evidence>
<dbReference type="Proteomes" id="UP000735302">
    <property type="component" value="Unassembled WGS sequence"/>
</dbReference>
<reference evidence="4 5" key="1">
    <citation type="journal article" date="2021" name="Elife">
        <title>Chloroplast acquisition without the gene transfer in kleptoplastic sea slugs, Plakobranchus ocellatus.</title>
        <authorList>
            <person name="Maeda T."/>
            <person name="Takahashi S."/>
            <person name="Yoshida T."/>
            <person name="Shimamura S."/>
            <person name="Takaki Y."/>
            <person name="Nagai Y."/>
            <person name="Toyoda A."/>
            <person name="Suzuki Y."/>
            <person name="Arimoto A."/>
            <person name="Ishii H."/>
            <person name="Satoh N."/>
            <person name="Nishiyama T."/>
            <person name="Hasebe M."/>
            <person name="Maruyama T."/>
            <person name="Minagawa J."/>
            <person name="Obokata J."/>
            <person name="Shigenobu S."/>
        </authorList>
    </citation>
    <scope>NUCLEOTIDE SEQUENCE [LARGE SCALE GENOMIC DNA]</scope>
</reference>
<keyword evidence="1" id="KW-0175">Coiled coil</keyword>
<keyword evidence="5" id="KW-1185">Reference proteome</keyword>
<keyword evidence="3" id="KW-1133">Transmembrane helix</keyword>
<feature type="compositionally biased region" description="Low complexity" evidence="2">
    <location>
        <begin position="51"/>
        <end position="73"/>
    </location>
</feature>
<dbReference type="Gene3D" id="2.10.70.10">
    <property type="entry name" value="Complement Module, domain 1"/>
    <property type="match status" value="1"/>
</dbReference>
<dbReference type="Gene3D" id="2.60.120.200">
    <property type="match status" value="1"/>
</dbReference>
<name>A0AAV3YWT9_9GAST</name>
<evidence type="ECO:0000256" key="1">
    <source>
        <dbReference type="SAM" id="Coils"/>
    </source>
</evidence>
<feature type="region of interest" description="Disordered" evidence="2">
    <location>
        <begin position="51"/>
        <end position="98"/>
    </location>
</feature>
<dbReference type="EMBL" id="BLXT01001502">
    <property type="protein sequence ID" value="GFN86183.1"/>
    <property type="molecule type" value="Genomic_DNA"/>
</dbReference>
<protein>
    <submittedName>
        <fullName evidence="4">Kielin/chordin-like protein</fullName>
    </submittedName>
</protein>
<feature type="compositionally biased region" description="Basic and acidic residues" evidence="2">
    <location>
        <begin position="84"/>
        <end position="98"/>
    </location>
</feature>
<accession>A0AAV3YWT9</accession>
<feature type="coiled-coil region" evidence="1">
    <location>
        <begin position="325"/>
        <end position="359"/>
    </location>
</feature>
<proteinExistence type="predicted"/>
<evidence type="ECO:0000256" key="3">
    <source>
        <dbReference type="SAM" id="Phobius"/>
    </source>
</evidence>
<gene>
    <name evidence="4" type="ORF">PoB_001268900</name>
</gene>
<feature type="compositionally biased region" description="Polar residues" evidence="2">
    <location>
        <begin position="74"/>
        <end position="83"/>
    </location>
</feature>
<evidence type="ECO:0000313" key="4">
    <source>
        <dbReference type="EMBL" id="GFN86183.1"/>
    </source>
</evidence>